<dbReference type="RefSeq" id="XP_006812436.1">
    <property type="nucleotide sequence ID" value="XM_006812373.1"/>
</dbReference>
<feature type="transmembrane region" description="Helical" evidence="1">
    <location>
        <begin position="236"/>
        <end position="255"/>
    </location>
</feature>
<protein>
    <submittedName>
        <fullName evidence="3">Uncharacterized protein LOC102803668</fullName>
    </submittedName>
</protein>
<accession>A0ABM0LXE5</accession>
<dbReference type="GeneID" id="102803668"/>
<keyword evidence="1" id="KW-0472">Membrane</keyword>
<feature type="transmembrane region" description="Helical" evidence="1">
    <location>
        <begin position="150"/>
        <end position="171"/>
    </location>
</feature>
<evidence type="ECO:0000313" key="3">
    <source>
        <dbReference type="RefSeq" id="XP_006812436.1"/>
    </source>
</evidence>
<reference evidence="3" key="1">
    <citation type="submission" date="2025-08" db="UniProtKB">
        <authorList>
            <consortium name="RefSeq"/>
        </authorList>
    </citation>
    <scope>IDENTIFICATION</scope>
    <source>
        <tissue evidence="3">Testes</tissue>
    </source>
</reference>
<feature type="transmembrane region" description="Helical" evidence="1">
    <location>
        <begin position="271"/>
        <end position="290"/>
    </location>
</feature>
<keyword evidence="1" id="KW-1133">Transmembrane helix</keyword>
<evidence type="ECO:0000256" key="1">
    <source>
        <dbReference type="SAM" id="Phobius"/>
    </source>
</evidence>
<sequence length="394" mass="45867">MTQVYKATPFSYCTPSRPMRKSSRFKKNEQVIDENKPLTGQYLSAVGTPLRRTPLTPKFEEFNKELPAALRNIRKRIESQSNDLEESDAEEKVSPSLARLRMTPGVARQKQKILERKHHAAKSNIDSFNVGGGVCLWPEMDNMRLTRHDMYLLTGICLGLVVSIYVSFITMHGELQSKLRYFSRRLAMLWSDHTIERLNQKAFNDSILRWHSAFSNILDDIHHGFDTRWSDTSLKYYISLLLYISGISILLYYLMDNMFAKNKLTPRRIKIWVSILVLMIFWSILMVNLLSEAQQVEYLIEINVHRLSNEMGELVYLHLDLGLYNNILQYWRIRCLPPTTQGTLSIMGLLQVRDVTYYLQYYSLPVLTALCTPIIRLILALKTVYSQEHLSKSK</sequence>
<feature type="transmembrane region" description="Helical" evidence="1">
    <location>
        <begin position="362"/>
        <end position="385"/>
    </location>
</feature>
<proteinExistence type="predicted"/>
<keyword evidence="1" id="KW-0812">Transmembrane</keyword>
<gene>
    <name evidence="3" type="primary">LOC102803668</name>
</gene>
<keyword evidence="2" id="KW-1185">Reference proteome</keyword>
<evidence type="ECO:0000313" key="2">
    <source>
        <dbReference type="Proteomes" id="UP000694865"/>
    </source>
</evidence>
<dbReference type="Proteomes" id="UP000694865">
    <property type="component" value="Unplaced"/>
</dbReference>
<name>A0ABM0LXE5_SACKO</name>
<organism evidence="2 3">
    <name type="scientific">Saccoglossus kowalevskii</name>
    <name type="common">Acorn worm</name>
    <dbReference type="NCBI Taxonomy" id="10224"/>
    <lineage>
        <taxon>Eukaryota</taxon>
        <taxon>Metazoa</taxon>
        <taxon>Hemichordata</taxon>
        <taxon>Enteropneusta</taxon>
        <taxon>Harrimaniidae</taxon>
        <taxon>Saccoglossus</taxon>
    </lineage>
</organism>